<dbReference type="PROSITE" id="PS50206">
    <property type="entry name" value="RHODANESE_3"/>
    <property type="match status" value="1"/>
</dbReference>
<dbReference type="Proteomes" id="UP000316416">
    <property type="component" value="Chromosome"/>
</dbReference>
<evidence type="ECO:0000259" key="2">
    <source>
        <dbReference type="PROSITE" id="PS50206"/>
    </source>
</evidence>
<keyword evidence="4" id="KW-1185">Reference proteome</keyword>
<dbReference type="RefSeq" id="WP_185965792.1">
    <property type="nucleotide sequence ID" value="NZ_CP045503.2"/>
</dbReference>
<reference evidence="3" key="1">
    <citation type="submission" date="2021-07" db="EMBL/GenBank/DDBJ databases">
        <title>Shewanella sp. YLB-07 whole genome sequence.</title>
        <authorList>
            <person name="Yu L."/>
        </authorList>
    </citation>
    <scope>NUCLEOTIDE SEQUENCE</scope>
    <source>
        <strain evidence="3">YLB-08</strain>
    </source>
</reference>
<organism evidence="3 4">
    <name type="scientific">Shewanella eurypsychrophilus</name>
    <dbReference type="NCBI Taxonomy" id="2593656"/>
    <lineage>
        <taxon>Bacteria</taxon>
        <taxon>Pseudomonadati</taxon>
        <taxon>Pseudomonadota</taxon>
        <taxon>Gammaproteobacteria</taxon>
        <taxon>Alteromonadales</taxon>
        <taxon>Shewanellaceae</taxon>
        <taxon>Shewanella</taxon>
    </lineage>
</organism>
<feature type="signal peptide" evidence="1">
    <location>
        <begin position="1"/>
        <end position="17"/>
    </location>
</feature>
<sequence>MIIFALLSLMVSQLALAADKDAKVAWTKIDAGAMVVDVRTAEEFAAGHLENAINIPFEEIAVEFKKRGIAKDTSVVLYCRSGRRSGIAFDTLVSEGYTKSYNGGGFQTLSQFKKPQ</sequence>
<feature type="chain" id="PRO_5046365865" evidence="1">
    <location>
        <begin position="18"/>
        <end position="116"/>
    </location>
</feature>
<evidence type="ECO:0000256" key="1">
    <source>
        <dbReference type="SAM" id="SignalP"/>
    </source>
</evidence>
<protein>
    <submittedName>
        <fullName evidence="3">Rhodanese-like domain-containing protein</fullName>
    </submittedName>
</protein>
<dbReference type="PANTHER" id="PTHR45431:SF3">
    <property type="entry name" value="RHODANESE-LIKE DOMAIN-CONTAINING PROTEIN 15, CHLOROPLASTIC"/>
    <property type="match status" value="1"/>
</dbReference>
<proteinExistence type="predicted"/>
<dbReference type="PANTHER" id="PTHR45431">
    <property type="entry name" value="RHODANESE-LIKE DOMAIN-CONTAINING PROTEIN 15, CHLOROPLASTIC"/>
    <property type="match status" value="1"/>
</dbReference>
<name>A0ABX6V445_9GAMM</name>
<feature type="domain" description="Rhodanese" evidence="2">
    <location>
        <begin position="29"/>
        <end position="114"/>
    </location>
</feature>
<keyword evidence="1" id="KW-0732">Signal</keyword>
<evidence type="ECO:0000313" key="4">
    <source>
        <dbReference type="Proteomes" id="UP000316416"/>
    </source>
</evidence>
<dbReference type="SMART" id="SM00450">
    <property type="entry name" value="RHOD"/>
    <property type="match status" value="1"/>
</dbReference>
<dbReference type="CDD" id="cd00158">
    <property type="entry name" value="RHOD"/>
    <property type="match status" value="1"/>
</dbReference>
<dbReference type="InterPro" id="IPR001763">
    <property type="entry name" value="Rhodanese-like_dom"/>
</dbReference>
<dbReference type="InterPro" id="IPR052367">
    <property type="entry name" value="Thiosulfate_ST/Rhodanese-like"/>
</dbReference>
<dbReference type="InterPro" id="IPR036873">
    <property type="entry name" value="Rhodanese-like_dom_sf"/>
</dbReference>
<accession>A0ABX6V445</accession>
<dbReference type="Pfam" id="PF00581">
    <property type="entry name" value="Rhodanese"/>
    <property type="match status" value="1"/>
</dbReference>
<evidence type="ECO:0000313" key="3">
    <source>
        <dbReference type="EMBL" id="QPG57418.2"/>
    </source>
</evidence>
<dbReference type="EMBL" id="CP045503">
    <property type="protein sequence ID" value="QPG57418.2"/>
    <property type="molecule type" value="Genomic_DNA"/>
</dbReference>
<gene>
    <name evidence="3" type="ORF">FM038_008175</name>
</gene>
<dbReference type="Gene3D" id="3.40.250.10">
    <property type="entry name" value="Rhodanese-like domain"/>
    <property type="match status" value="1"/>
</dbReference>
<dbReference type="SUPFAM" id="SSF52821">
    <property type="entry name" value="Rhodanese/Cell cycle control phosphatase"/>
    <property type="match status" value="1"/>
</dbReference>